<dbReference type="HOGENOM" id="CLU_079631_0_1_11"/>
<evidence type="ECO:0000313" key="3">
    <source>
        <dbReference type="Proteomes" id="UP000033566"/>
    </source>
</evidence>
<dbReference type="RefSeq" id="WP_144407175.1">
    <property type="nucleotide sequence ID" value="NZ_CP011311.1"/>
</dbReference>
<dbReference type="OrthoDB" id="9784297at2"/>
<dbReference type="PANTHER" id="PTHR43581:SF3">
    <property type="entry name" value="AAA+ ATPASE DOMAIN-CONTAINING PROTEIN"/>
    <property type="match status" value="1"/>
</dbReference>
<feature type="domain" description="AAA+ ATPase" evidence="1">
    <location>
        <begin position="35"/>
        <end position="214"/>
    </location>
</feature>
<reference evidence="2 3" key="1">
    <citation type="journal article" date="2015" name="Genome Announc.">
        <title>Complete Genome Sequence of Corynebacterium camporealensis DSM 44610, Isolated from the Milk of a Manchega Sheep with Subclinical Mastitis.</title>
        <authorList>
            <person name="Ruckert C."/>
            <person name="Albersmeier A."/>
            <person name="Winkler A."/>
            <person name="Tauch A."/>
        </authorList>
    </citation>
    <scope>NUCLEOTIDE SEQUENCE [LARGE SCALE GENOMIC DNA]</scope>
    <source>
        <strain evidence="2 3">DSM 44610</strain>
    </source>
</reference>
<dbReference type="InterPro" id="IPR003593">
    <property type="entry name" value="AAA+_ATPase"/>
</dbReference>
<evidence type="ECO:0000313" key="2">
    <source>
        <dbReference type="EMBL" id="AKE39595.1"/>
    </source>
</evidence>
<dbReference type="InterPro" id="IPR038729">
    <property type="entry name" value="Rad50/SbcC_AAA"/>
</dbReference>
<protein>
    <submittedName>
        <fullName evidence="2">Putative ATPase</fullName>
    </submittedName>
</protein>
<dbReference type="AlphaFoldDB" id="A0A0F6QXJ6"/>
<name>A0A0F6QXJ6_9CORY</name>
<accession>A0A0F6QXJ6</accession>
<organism evidence="2 3">
    <name type="scientific">Corynebacterium camporealensis</name>
    <dbReference type="NCBI Taxonomy" id="161896"/>
    <lineage>
        <taxon>Bacteria</taxon>
        <taxon>Bacillati</taxon>
        <taxon>Actinomycetota</taxon>
        <taxon>Actinomycetes</taxon>
        <taxon>Mycobacteriales</taxon>
        <taxon>Corynebacteriaceae</taxon>
        <taxon>Corynebacterium</taxon>
    </lineage>
</organism>
<gene>
    <name evidence="2" type="ORF">UL81_08205</name>
</gene>
<evidence type="ECO:0000259" key="1">
    <source>
        <dbReference type="SMART" id="SM00382"/>
    </source>
</evidence>
<dbReference type="InterPro" id="IPR027417">
    <property type="entry name" value="P-loop_NTPase"/>
</dbReference>
<dbReference type="EMBL" id="CP011311">
    <property type="protein sequence ID" value="AKE39595.1"/>
    <property type="molecule type" value="Genomic_DNA"/>
</dbReference>
<dbReference type="GO" id="GO:0016887">
    <property type="term" value="F:ATP hydrolysis activity"/>
    <property type="evidence" value="ECO:0007669"/>
    <property type="project" value="InterPro"/>
</dbReference>
<dbReference type="Gene3D" id="3.40.50.300">
    <property type="entry name" value="P-loop containing nucleotide triphosphate hydrolases"/>
    <property type="match status" value="2"/>
</dbReference>
<dbReference type="KEGG" id="ccj:UL81_08205"/>
<proteinExistence type="predicted"/>
<dbReference type="Proteomes" id="UP000033566">
    <property type="component" value="Chromosome"/>
</dbReference>
<dbReference type="Pfam" id="PF13476">
    <property type="entry name" value="AAA_23"/>
    <property type="match status" value="1"/>
</dbReference>
<sequence length="293" mass="31829">MIIDQFSIADPVEEDWVRELPAADYLIDLPYFALRAPVTILVGDNGIGKSTILEALAAAFNFPAEGGALGFSESPVHSSLPLKIKGNETPRRGFYLTAETHAALIAQSDAPEIRGGRSILDTTQMLGRRSHGQSLFDLVEEHVHGSGLYIFDEPEAGLTPISQLALSAQIALAAGRGAQFIIATHSPILVGCPDADIVELNDVGFERIDFDHAESVAATREFLEDPKARCPLSCGTWGNPSSVTPESFRRARHWLYETDTIFALGPLLPRRRKWVTRTPVMPTSQTASTPRAA</sequence>
<dbReference type="InterPro" id="IPR051396">
    <property type="entry name" value="Bact_Antivir_Def_Nuclease"/>
</dbReference>
<dbReference type="GO" id="GO:0006302">
    <property type="term" value="P:double-strand break repair"/>
    <property type="evidence" value="ECO:0007669"/>
    <property type="project" value="InterPro"/>
</dbReference>
<dbReference type="SMART" id="SM00382">
    <property type="entry name" value="AAA"/>
    <property type="match status" value="1"/>
</dbReference>
<keyword evidence="3" id="KW-1185">Reference proteome</keyword>
<dbReference type="SUPFAM" id="SSF52540">
    <property type="entry name" value="P-loop containing nucleoside triphosphate hydrolases"/>
    <property type="match status" value="1"/>
</dbReference>
<dbReference type="PANTHER" id="PTHR43581">
    <property type="entry name" value="ATP/GTP PHOSPHATASE"/>
    <property type="match status" value="1"/>
</dbReference>